<evidence type="ECO:0000313" key="7">
    <source>
        <dbReference type="EMBL" id="CAG9814511.1"/>
    </source>
</evidence>
<comment type="similarity">
    <text evidence="3">Belongs to the VPRBP/DCAF1 family.</text>
</comment>
<feature type="region of interest" description="Disordered" evidence="6">
    <location>
        <begin position="261"/>
        <end position="312"/>
    </location>
</feature>
<dbReference type="InterPro" id="IPR016024">
    <property type="entry name" value="ARM-type_fold"/>
</dbReference>
<keyword evidence="4" id="KW-0833">Ubl conjugation pathway</keyword>
<dbReference type="InterPro" id="IPR015943">
    <property type="entry name" value="WD40/YVTN_repeat-like_dom_sf"/>
</dbReference>
<feature type="compositionally biased region" description="Low complexity" evidence="6">
    <location>
        <begin position="1739"/>
        <end position="1765"/>
    </location>
</feature>
<accession>A0A9N9SCW8</accession>
<evidence type="ECO:0000313" key="8">
    <source>
        <dbReference type="Proteomes" id="UP001153737"/>
    </source>
</evidence>
<dbReference type="PROSITE" id="PS50896">
    <property type="entry name" value="LISH"/>
    <property type="match status" value="1"/>
</dbReference>
<feature type="compositionally biased region" description="Acidic residues" evidence="6">
    <location>
        <begin position="1679"/>
        <end position="1703"/>
    </location>
</feature>
<evidence type="ECO:0000256" key="4">
    <source>
        <dbReference type="ARBA" id="ARBA00022786"/>
    </source>
</evidence>
<dbReference type="OrthoDB" id="27563at2759"/>
<evidence type="ECO:0000256" key="2">
    <source>
        <dbReference type="ARBA" id="ARBA00004906"/>
    </source>
</evidence>
<evidence type="ECO:0000256" key="5">
    <source>
        <dbReference type="ARBA" id="ARBA00023242"/>
    </source>
</evidence>
<keyword evidence="8" id="KW-1185">Reference proteome</keyword>
<dbReference type="GO" id="GO:0080008">
    <property type="term" value="C:Cul4-RING E3 ubiquitin ligase complex"/>
    <property type="evidence" value="ECO:0007669"/>
    <property type="project" value="TreeGrafter"/>
</dbReference>
<evidence type="ECO:0008006" key="9">
    <source>
        <dbReference type="Google" id="ProtNLM"/>
    </source>
</evidence>
<protein>
    <recommendedName>
        <fullName evidence="9">LisH domain-containing protein</fullName>
    </recommendedName>
</protein>
<sequence length="1771" mass="199436">MADTNSTNTTVMSEISSLVRKWEDEHQQPNYDPVPTLTRLAELVEVETENYLKMDPDPFDERHPSRTDPQCILGQILKALFKKENFTNKLIGDYMRDTFYSRSGVIGRDTDQLNIAACRLMLDIMPGLDTTVVFQPESDSLINRLIKWVTNSIEPLQSYATGLLGAAMEIPEIATKFREPNSKLIPLLLQRIRRLKNSSEFVNNVSFNRPFAHFSVMRSPPYRADGIIRSPPYRTDSMIQSPLPVTSWKDHDNGLIMNKDNGSQEGLATASGTQVSDRVHKRKSATEISPNRLAETSKPIIEPEEAPSRKRARIETNIPDAVYLGSPQKGSTVFAETSNSSWAELENFMIGTVQIFPPTIATRQILILRYLTAMGDYQEFLSHVFEHDALELILCYVNVRATKEARLAFEALKYLAALLCHKKFSIEFIQCKGLEALLEVPRPSIAATGVSICLYYLGYCEEAMERVCLLPKYVVSNLVKYALWLLECSHDSGRCQAIMFFGLTFQFKVILEEFDAQDGLRKLHNVIATLPILLPDADTGQINEEQEGAYRQIVRHVCVAYRRYLEAHLYIKVELIRRSQIRPNERPTQLLPALPSYKALARDPDGAFMDPSKQTLQIFLQTYFPGSLLLYLFNFNFGIGIEDRHQIPLRIGSIILPKKEDWKNASMVVTPESAEWVVNVFSPFKSPEGDGVFPALLQKGREVLLPLLVSPSEFGARLVNSKRCVYAQIGHIREGIQREHPLNPHQYAYQTGKSTDSALNNLVGKISHFLDHKEISLADFLDIEGAFNNALPQSLYMTMQESIRFRAVKGSPLMWSFLVDSLLNDHSMQVVDFQCYADDLVLIVREKEATISNGLQEALKTGLPLQHMVACKSSPEEIQQQIDTLFHDMPYRSHWPPVDQLLKLGGITLLLKIIAFAYEWNYSGRAETVRSALDVLAIACVMPKVQQLFCDRVDLPEETLTVGLNIILGAAEGEIVADADVQKAALRVIGNSVCAPKSRVGGTLTRFSQNPTSPVKKMKYKSSEELIQKVWDCARANSGIMVLLQLMQVKTPITDADCIRTLACRALAGLARSDTVKQIVSKLPLFTSGQLQNLMRDPILQEKRQEHVQFQKYALELLELLSGKGKHTDTNLEASLANIHRANVVAQTRIQFNDRQLLQLIHQHLVHKGYADTAGMLVKEASLSNAITSLSSQHPTKFRYSSTLTPARAEDFNKRHIFALYLQTSAMKSSPHEVKLKLGSRGTPVEQLICIRSCKAGQSGKHQNLPVTPTQNSRLQKQISGDPHVWLGPDDISPSAEQPRVTLDSIITEYLTNQHALCKNPMATCPQFNLFVPHKCPDPKPRITTANNYVLRCARRQIGIQSKTMDRRFVHSRFCPVQTIRLQKDDGFFTCAKFMPGDKTLVVGDYNGEVHLFNLHKGTETNMFTAHDNYIVQLEPNRTGDFILTSSTWGKPVSAMWDMKTFEMKMPFDDEEHVEFSKVTQEKVIGTKGEMATIFDVNTRQSVSRLVPTVSNQYTKNKATFSYNDELILSDGVLFDVNSGKQIHKLDKLNQTQSGVFHPNGLEIVSNTEVWDIRTFHLLKTVPVLNQCSVFFSPVKTAIYAISMEQEMDDGDPTFETSFKTVDAIDYSSIATFDVKKSIYDLAIDGYDTQIAVVENQGMYNSVQESVVRVYDVGRRRDDEDEQEEEEDEEEDDMDGSDDDNSDNDAFHTDMDGDNNDNNDNNDDDNDDDDDFDDGGGNDSSINTPSWTSLSSSNESSLDGSLLGDLLFDYI</sequence>
<comment type="pathway">
    <text evidence="2">Protein modification; protein ubiquitination.</text>
</comment>
<dbReference type="EMBL" id="OU896716">
    <property type="protein sequence ID" value="CAG9814511.1"/>
    <property type="molecule type" value="Genomic_DNA"/>
</dbReference>
<dbReference type="SUPFAM" id="SSF50978">
    <property type="entry name" value="WD40 repeat-like"/>
    <property type="match status" value="1"/>
</dbReference>
<dbReference type="PANTHER" id="PTHR13129">
    <property type="entry name" value="VPRBP PROTEIN-RELATED"/>
    <property type="match status" value="1"/>
</dbReference>
<name>A0A9N9SCW8_PHACE</name>
<feature type="compositionally biased region" description="Polar residues" evidence="6">
    <location>
        <begin position="261"/>
        <end position="276"/>
    </location>
</feature>
<reference evidence="7" key="2">
    <citation type="submission" date="2022-10" db="EMBL/GenBank/DDBJ databases">
        <authorList>
            <consortium name="ENA_rothamsted_submissions"/>
            <consortium name="culmorum"/>
            <person name="King R."/>
        </authorList>
    </citation>
    <scope>NUCLEOTIDE SEQUENCE</scope>
</reference>
<dbReference type="InterPro" id="IPR033270">
    <property type="entry name" value="VPRBP/DCAF1"/>
</dbReference>
<dbReference type="InterPro" id="IPR036322">
    <property type="entry name" value="WD40_repeat_dom_sf"/>
</dbReference>
<proteinExistence type="inferred from homology"/>
<comment type="subcellular location">
    <subcellularLocation>
        <location evidence="1">Nucleus</location>
    </subcellularLocation>
</comment>
<dbReference type="InterPro" id="IPR006594">
    <property type="entry name" value="LisH"/>
</dbReference>
<evidence type="ECO:0000256" key="6">
    <source>
        <dbReference type="SAM" id="MobiDB-lite"/>
    </source>
</evidence>
<dbReference type="Gene3D" id="2.130.10.10">
    <property type="entry name" value="YVTN repeat-like/Quinoprotein amine dehydrogenase"/>
    <property type="match status" value="1"/>
</dbReference>
<organism evidence="7 8">
    <name type="scientific">Phaedon cochleariae</name>
    <name type="common">Mustard beetle</name>
    <dbReference type="NCBI Taxonomy" id="80249"/>
    <lineage>
        <taxon>Eukaryota</taxon>
        <taxon>Metazoa</taxon>
        <taxon>Ecdysozoa</taxon>
        <taxon>Arthropoda</taxon>
        <taxon>Hexapoda</taxon>
        <taxon>Insecta</taxon>
        <taxon>Pterygota</taxon>
        <taxon>Neoptera</taxon>
        <taxon>Endopterygota</taxon>
        <taxon>Coleoptera</taxon>
        <taxon>Polyphaga</taxon>
        <taxon>Cucujiformia</taxon>
        <taxon>Chrysomeloidea</taxon>
        <taxon>Chrysomelidae</taxon>
        <taxon>Chrysomelinae</taxon>
        <taxon>Chrysomelini</taxon>
        <taxon>Phaedon</taxon>
    </lineage>
</organism>
<feature type="region of interest" description="Disordered" evidence="6">
    <location>
        <begin position="1673"/>
        <end position="1765"/>
    </location>
</feature>
<gene>
    <name evidence="7" type="ORF">PHAECO_LOCUS1975</name>
</gene>
<dbReference type="SUPFAM" id="SSF48371">
    <property type="entry name" value="ARM repeat"/>
    <property type="match status" value="1"/>
</dbReference>
<dbReference type="GO" id="GO:0005634">
    <property type="term" value="C:nucleus"/>
    <property type="evidence" value="ECO:0007669"/>
    <property type="project" value="UniProtKB-SubCell"/>
</dbReference>
<feature type="compositionally biased region" description="Acidic residues" evidence="6">
    <location>
        <begin position="1712"/>
        <end position="1736"/>
    </location>
</feature>
<keyword evidence="5" id="KW-0539">Nucleus</keyword>
<dbReference type="SMART" id="SM00667">
    <property type="entry name" value="LisH"/>
    <property type="match status" value="1"/>
</dbReference>
<evidence type="ECO:0000256" key="3">
    <source>
        <dbReference type="ARBA" id="ARBA00008845"/>
    </source>
</evidence>
<dbReference type="PANTHER" id="PTHR13129:SF4">
    <property type="entry name" value="DDB1- AND CUL4-ASSOCIATED FACTOR 1"/>
    <property type="match status" value="1"/>
</dbReference>
<reference evidence="7" key="1">
    <citation type="submission" date="2022-01" db="EMBL/GenBank/DDBJ databases">
        <authorList>
            <person name="King R."/>
        </authorList>
    </citation>
    <scope>NUCLEOTIDE SEQUENCE</scope>
</reference>
<dbReference type="Proteomes" id="UP001153737">
    <property type="component" value="Chromosome 10"/>
</dbReference>
<dbReference type="GO" id="GO:0016567">
    <property type="term" value="P:protein ubiquitination"/>
    <property type="evidence" value="ECO:0007669"/>
    <property type="project" value="InterPro"/>
</dbReference>
<evidence type="ECO:0000256" key="1">
    <source>
        <dbReference type="ARBA" id="ARBA00004123"/>
    </source>
</evidence>